<feature type="compositionally biased region" description="Basic residues" evidence="1">
    <location>
        <begin position="31"/>
        <end position="53"/>
    </location>
</feature>
<accession>A0A2N7VY31</accession>
<evidence type="ECO:0000313" key="3">
    <source>
        <dbReference type="Proteomes" id="UP000235616"/>
    </source>
</evidence>
<feature type="compositionally biased region" description="Acidic residues" evidence="1">
    <location>
        <begin position="103"/>
        <end position="114"/>
    </location>
</feature>
<dbReference type="Proteomes" id="UP000235616">
    <property type="component" value="Unassembled WGS sequence"/>
</dbReference>
<sequence length="250" mass="27240">MSRLRVSGTTVVPVGDASDSDSPSAQQTQQAHHRHHHAHHVQKTNRSRTKRRRGADSQDGIDEAGASEELLMMLTEYLQKTSESVMRVGDRPQQEHSGSSGGNDDEREQNEDDVTAAPGARGKQFLRGAGSAHETETARMSAEQALLDARKAQAAALRTAGSTYEPLKVMLEFLALPGGDLVSPARLAQVRERLVQAVEKPAGTAPQHQQSANLLLPLLLLNLTRRRTDDERARGTAILKSLLSRRRIAA</sequence>
<protein>
    <submittedName>
        <fullName evidence="2">Uncharacterized protein</fullName>
    </submittedName>
</protein>
<evidence type="ECO:0000313" key="2">
    <source>
        <dbReference type="EMBL" id="PMS22056.1"/>
    </source>
</evidence>
<keyword evidence="3" id="KW-1185">Reference proteome</keyword>
<proteinExistence type="predicted"/>
<name>A0A2N7VY31_9BURK</name>
<dbReference type="RefSeq" id="WP_102644456.1">
    <property type="nucleotide sequence ID" value="NZ_PNYA01000004.1"/>
</dbReference>
<feature type="region of interest" description="Disordered" evidence="1">
    <location>
        <begin position="84"/>
        <end position="141"/>
    </location>
</feature>
<feature type="region of interest" description="Disordered" evidence="1">
    <location>
        <begin position="1"/>
        <end position="66"/>
    </location>
</feature>
<dbReference type="AlphaFoldDB" id="A0A2N7VY31"/>
<reference evidence="2 3" key="1">
    <citation type="submission" date="2018-01" db="EMBL/GenBank/DDBJ databases">
        <title>Whole genome analyses suggest that Burkholderia sensu lato contains two further novel genera in the rhizoxinica-symbiotica group Mycetohabitans gen. nov., and Trinickia gen. nov.: implications for the evolution of diazotrophy and nodulation in the Burkholderiaceae.</title>
        <authorList>
            <person name="Estrada-de los Santos P."/>
            <person name="Palmer M."/>
            <person name="Chavez-Ramirez B."/>
            <person name="Beukes C."/>
            <person name="Steenkamp E.T."/>
            <person name="Hirsch A.M."/>
            <person name="Manyaka P."/>
            <person name="Maluk M."/>
            <person name="Lafos M."/>
            <person name="Crook M."/>
            <person name="Gross E."/>
            <person name="Simon M.F."/>
            <person name="Bueno dos Reis Junior F."/>
            <person name="Poole P.S."/>
            <person name="Venter S.N."/>
            <person name="James E.K."/>
        </authorList>
    </citation>
    <scope>NUCLEOTIDE SEQUENCE [LARGE SCALE GENOMIC DNA]</scope>
    <source>
        <strain evidence="2 3">GIMN1.004</strain>
    </source>
</reference>
<dbReference type="EMBL" id="PNYA01000004">
    <property type="protein sequence ID" value="PMS22056.1"/>
    <property type="molecule type" value="Genomic_DNA"/>
</dbReference>
<evidence type="ECO:0000256" key="1">
    <source>
        <dbReference type="SAM" id="MobiDB-lite"/>
    </source>
</evidence>
<feature type="compositionally biased region" description="Low complexity" evidence="1">
    <location>
        <begin position="16"/>
        <end position="30"/>
    </location>
</feature>
<organism evidence="2 3">
    <name type="scientific">Trinickia dabaoshanensis</name>
    <dbReference type="NCBI Taxonomy" id="564714"/>
    <lineage>
        <taxon>Bacteria</taxon>
        <taxon>Pseudomonadati</taxon>
        <taxon>Pseudomonadota</taxon>
        <taxon>Betaproteobacteria</taxon>
        <taxon>Burkholderiales</taxon>
        <taxon>Burkholderiaceae</taxon>
        <taxon>Trinickia</taxon>
    </lineage>
</organism>
<comment type="caution">
    <text evidence="2">The sequence shown here is derived from an EMBL/GenBank/DDBJ whole genome shotgun (WGS) entry which is preliminary data.</text>
</comment>
<dbReference type="OrthoDB" id="8781486at2"/>
<gene>
    <name evidence="2" type="ORF">C0Z18_05940</name>
</gene>